<accession>A0A8J4UQL8</accession>
<dbReference type="PANTHER" id="PTHR34488:SF1">
    <property type="entry name" value="SI:CH211-245H14.1-RELATED"/>
    <property type="match status" value="1"/>
</dbReference>
<keyword evidence="2" id="KW-1185">Reference proteome</keyword>
<gene>
    <name evidence="1" type="ORF">DAT39_009999</name>
</gene>
<dbReference type="EMBL" id="QNUK01000140">
    <property type="protein sequence ID" value="KAF5900305.1"/>
    <property type="molecule type" value="Genomic_DNA"/>
</dbReference>
<proteinExistence type="predicted"/>
<evidence type="ECO:0000313" key="2">
    <source>
        <dbReference type="Proteomes" id="UP000727407"/>
    </source>
</evidence>
<dbReference type="OrthoDB" id="8446971at2759"/>
<protein>
    <submittedName>
        <fullName evidence="1">Uncharacterized protein</fullName>
    </submittedName>
</protein>
<comment type="caution">
    <text evidence="1">The sequence shown here is derived from an EMBL/GenBank/DDBJ whole genome shotgun (WGS) entry which is preliminary data.</text>
</comment>
<name>A0A8J4UQL8_CLAMG</name>
<dbReference type="PANTHER" id="PTHR34488">
    <property type="entry name" value="SI:CH211-245H14.1-RELATED"/>
    <property type="match status" value="1"/>
</dbReference>
<sequence>DKPTIVIVLHHTFDPDYNAPSSSRYERNNLILVDLLFHEDKGLLDCSKNDEAFSKTERHLKKYAKPQRV</sequence>
<dbReference type="AlphaFoldDB" id="A0A8J4UQL8"/>
<organism evidence="1 2">
    <name type="scientific">Clarias magur</name>
    <name type="common">Asian catfish</name>
    <name type="synonym">Macropteronotus magur</name>
    <dbReference type="NCBI Taxonomy" id="1594786"/>
    <lineage>
        <taxon>Eukaryota</taxon>
        <taxon>Metazoa</taxon>
        <taxon>Chordata</taxon>
        <taxon>Craniata</taxon>
        <taxon>Vertebrata</taxon>
        <taxon>Euteleostomi</taxon>
        <taxon>Actinopterygii</taxon>
        <taxon>Neopterygii</taxon>
        <taxon>Teleostei</taxon>
        <taxon>Ostariophysi</taxon>
        <taxon>Siluriformes</taxon>
        <taxon>Clariidae</taxon>
        <taxon>Clarias</taxon>
    </lineage>
</organism>
<reference evidence="1" key="1">
    <citation type="submission" date="2020-07" db="EMBL/GenBank/DDBJ databases">
        <title>Clarias magur genome sequencing, assembly and annotation.</title>
        <authorList>
            <person name="Kushwaha B."/>
            <person name="Kumar R."/>
            <person name="Das P."/>
            <person name="Joshi C.G."/>
            <person name="Kumar D."/>
            <person name="Nagpure N.S."/>
            <person name="Pandey M."/>
            <person name="Agarwal S."/>
            <person name="Srivastava S."/>
            <person name="Singh M."/>
            <person name="Sahoo L."/>
            <person name="Jayasankar P."/>
            <person name="Meher P.K."/>
            <person name="Koringa P.G."/>
            <person name="Iquebal M.A."/>
            <person name="Das S.P."/>
            <person name="Bit A."/>
            <person name="Patnaik S."/>
            <person name="Patel N."/>
            <person name="Shah T.M."/>
            <person name="Hinsu A."/>
            <person name="Jena J.K."/>
        </authorList>
    </citation>
    <scope>NUCLEOTIDE SEQUENCE</scope>
    <source>
        <strain evidence="1">CIFAMagur01</strain>
        <tissue evidence="1">Testis</tissue>
    </source>
</reference>
<feature type="non-terminal residue" evidence="1">
    <location>
        <position position="69"/>
    </location>
</feature>
<evidence type="ECO:0000313" key="1">
    <source>
        <dbReference type="EMBL" id="KAF5900305.1"/>
    </source>
</evidence>
<dbReference type="Proteomes" id="UP000727407">
    <property type="component" value="Unassembled WGS sequence"/>
</dbReference>
<feature type="non-terminal residue" evidence="1">
    <location>
        <position position="1"/>
    </location>
</feature>